<comment type="caution">
    <text evidence="6">Lacks conserved residue(s) required for the propagation of feature annotation.</text>
</comment>
<feature type="binding site" evidence="6">
    <location>
        <begin position="138"/>
        <end position="141"/>
    </location>
    <ligand>
        <name>FMN</name>
        <dbReference type="ChEBI" id="CHEBI:58210"/>
    </ligand>
</feature>
<feature type="domain" description="Flavodoxin-like fold" evidence="7">
    <location>
        <begin position="1"/>
        <end position="196"/>
    </location>
</feature>
<dbReference type="HAMAP" id="MF_01216">
    <property type="entry name" value="Azoreductase_type1"/>
    <property type="match status" value="1"/>
</dbReference>
<dbReference type="Pfam" id="PF02525">
    <property type="entry name" value="Flavodoxin_2"/>
    <property type="match status" value="1"/>
</dbReference>
<dbReference type="GO" id="GO:0016655">
    <property type="term" value="F:oxidoreductase activity, acting on NAD(P)H, quinone or similar compound as acceptor"/>
    <property type="evidence" value="ECO:0007669"/>
    <property type="project" value="InterPro"/>
</dbReference>
<sequence>MSVLRLTCSPRGTESESHRLSQFIVDALARADIERGRDVIEIDANLLAHVDAEYARALGSPADPDGDPSGALRQSDRLIQSLAEADYVVIATPMHNYTVPSGLKAWIDHVVRVRSTFSVTREGKVGVLADRPVFVAVSSGGLFSGAEARQPDFLTPYLKAALATIGLKRLTFFSVEGTAMGGLALEAARLRTQAAIAAYFAGATDAVAEVAIQASIHASS</sequence>
<dbReference type="InterPro" id="IPR050104">
    <property type="entry name" value="FMN-dep_NADH:Q_OxRdtase_AzoR1"/>
</dbReference>
<reference evidence="8 9" key="1">
    <citation type="submission" date="2020-04" db="EMBL/GenBank/DDBJ databases">
        <authorList>
            <person name="De Canck E."/>
        </authorList>
    </citation>
    <scope>NUCLEOTIDE SEQUENCE [LARGE SCALE GENOMIC DNA]</scope>
    <source>
        <strain evidence="8 9">LMG 26788</strain>
    </source>
</reference>
<comment type="function">
    <text evidence="6">Also exhibits azoreductase activity. Catalyzes the reductive cleavage of the azo bond in aromatic azo compounds to the corresponding amines.</text>
</comment>
<dbReference type="InterPro" id="IPR023048">
    <property type="entry name" value="NADH:quinone_OxRdtase_FMN_depd"/>
</dbReference>
<evidence type="ECO:0000256" key="2">
    <source>
        <dbReference type="ARBA" id="ARBA00022643"/>
    </source>
</evidence>
<proteinExistence type="inferred from homology"/>
<keyword evidence="1 6" id="KW-0285">Flavoprotein</keyword>
<dbReference type="PANTHER" id="PTHR43741:SF4">
    <property type="entry name" value="FMN-DEPENDENT NADH:QUINONE OXIDOREDUCTASE"/>
    <property type="match status" value="1"/>
</dbReference>
<dbReference type="EC" id="1.7.1.17" evidence="6"/>
<dbReference type="RefSeq" id="WP_175131274.1">
    <property type="nucleotide sequence ID" value="NZ_CADIJV010000001.1"/>
</dbReference>
<evidence type="ECO:0000256" key="1">
    <source>
        <dbReference type="ARBA" id="ARBA00022630"/>
    </source>
</evidence>
<keyword evidence="9" id="KW-1185">Reference proteome</keyword>
<evidence type="ECO:0000313" key="9">
    <source>
        <dbReference type="Proteomes" id="UP000494203"/>
    </source>
</evidence>
<dbReference type="Proteomes" id="UP000494203">
    <property type="component" value="Unassembled WGS sequence"/>
</dbReference>
<dbReference type="GO" id="GO:0016652">
    <property type="term" value="F:oxidoreductase activity, acting on NAD(P)H as acceptor"/>
    <property type="evidence" value="ECO:0007669"/>
    <property type="project" value="UniProtKB-UniRule"/>
</dbReference>
<dbReference type="AlphaFoldDB" id="A0A6S7DAW2"/>
<name>A0A6S7DAW2_9BURK</name>
<keyword evidence="4 6" id="KW-0520">NAD</keyword>
<comment type="similarity">
    <text evidence="6">Belongs to the azoreductase type 1 family.</text>
</comment>
<evidence type="ECO:0000256" key="6">
    <source>
        <dbReference type="HAMAP-Rule" id="MF_01216"/>
    </source>
</evidence>
<dbReference type="GO" id="GO:0010181">
    <property type="term" value="F:FMN binding"/>
    <property type="evidence" value="ECO:0007669"/>
    <property type="project" value="UniProtKB-UniRule"/>
</dbReference>
<comment type="cofactor">
    <cofactor evidence="6">
        <name>FMN</name>
        <dbReference type="ChEBI" id="CHEBI:58210"/>
    </cofactor>
    <text evidence="6">Binds 1 FMN per subunit.</text>
</comment>
<dbReference type="EMBL" id="CADIKZ010000006">
    <property type="protein sequence ID" value="CAB3867913.1"/>
    <property type="molecule type" value="Genomic_DNA"/>
</dbReference>
<dbReference type="InterPro" id="IPR003680">
    <property type="entry name" value="Flavodoxin_fold"/>
</dbReference>
<dbReference type="SUPFAM" id="SSF52218">
    <property type="entry name" value="Flavoproteins"/>
    <property type="match status" value="1"/>
</dbReference>
<dbReference type="PANTHER" id="PTHR43741">
    <property type="entry name" value="FMN-DEPENDENT NADH-AZOREDUCTASE 1"/>
    <property type="match status" value="1"/>
</dbReference>
<feature type="binding site" evidence="6">
    <location>
        <position position="9"/>
    </location>
    <ligand>
        <name>FMN</name>
        <dbReference type="ChEBI" id="CHEBI:58210"/>
    </ligand>
</feature>
<dbReference type="Gene3D" id="3.40.50.360">
    <property type="match status" value="1"/>
</dbReference>
<dbReference type="GO" id="GO:0009055">
    <property type="term" value="F:electron transfer activity"/>
    <property type="evidence" value="ECO:0007669"/>
    <property type="project" value="UniProtKB-UniRule"/>
</dbReference>
<dbReference type="EC" id="1.6.5.-" evidence="6"/>
<comment type="subunit">
    <text evidence="6">Homodimer.</text>
</comment>
<evidence type="ECO:0000256" key="4">
    <source>
        <dbReference type="ARBA" id="ARBA00023027"/>
    </source>
</evidence>
<protein>
    <recommendedName>
        <fullName evidence="6">FMN dependent NADH:quinone oxidoreductase</fullName>
        <ecNumber evidence="6">1.6.5.-</ecNumber>
    </recommendedName>
    <alternativeName>
        <fullName evidence="6">Azo-dye reductase</fullName>
    </alternativeName>
    <alternativeName>
        <fullName evidence="6">FMN-dependent NADH-azo compound oxidoreductase</fullName>
    </alternativeName>
    <alternativeName>
        <fullName evidence="6">FMN-dependent NADH-azoreductase</fullName>
        <ecNumber evidence="6">1.7.1.17</ecNumber>
    </alternativeName>
</protein>
<evidence type="ECO:0000313" key="8">
    <source>
        <dbReference type="EMBL" id="CAB3867913.1"/>
    </source>
</evidence>
<accession>A0A6S7DAW2</accession>
<feature type="binding site" evidence="6">
    <location>
        <begin position="15"/>
        <end position="17"/>
    </location>
    <ligand>
        <name>FMN</name>
        <dbReference type="ChEBI" id="CHEBI:58210"/>
    </ligand>
</feature>
<keyword evidence="2 6" id="KW-0288">FMN</keyword>
<evidence type="ECO:0000256" key="3">
    <source>
        <dbReference type="ARBA" id="ARBA00023002"/>
    </source>
</evidence>
<comment type="catalytic activity">
    <reaction evidence="6">
        <text>2 a quinone + NADH + H(+) = 2 a 1,4-benzosemiquinone + NAD(+)</text>
        <dbReference type="Rhea" id="RHEA:65952"/>
        <dbReference type="ChEBI" id="CHEBI:15378"/>
        <dbReference type="ChEBI" id="CHEBI:57540"/>
        <dbReference type="ChEBI" id="CHEBI:57945"/>
        <dbReference type="ChEBI" id="CHEBI:132124"/>
        <dbReference type="ChEBI" id="CHEBI:134225"/>
    </reaction>
</comment>
<keyword evidence="3 6" id="KW-0560">Oxidoreductase</keyword>
<evidence type="ECO:0000259" key="7">
    <source>
        <dbReference type="Pfam" id="PF02525"/>
    </source>
</evidence>
<evidence type="ECO:0000256" key="5">
    <source>
        <dbReference type="ARBA" id="ARBA00048542"/>
    </source>
</evidence>
<comment type="function">
    <text evidence="6">Quinone reductase that provides resistance to thiol-specific stress caused by electrophilic quinones.</text>
</comment>
<gene>
    <name evidence="8" type="primary">azoR1</name>
    <name evidence="6" type="synonym">azoR</name>
    <name evidence="8" type="ORF">LMG26788_02622</name>
</gene>
<dbReference type="InterPro" id="IPR029039">
    <property type="entry name" value="Flavoprotein-like_sf"/>
</dbReference>
<organism evidence="8 9">
    <name type="scientific">Achromobacter pulmonis</name>
    <dbReference type="NCBI Taxonomy" id="1389932"/>
    <lineage>
        <taxon>Bacteria</taxon>
        <taxon>Pseudomonadati</taxon>
        <taxon>Pseudomonadota</taxon>
        <taxon>Betaproteobacteria</taxon>
        <taxon>Burkholderiales</taxon>
        <taxon>Alcaligenaceae</taxon>
        <taxon>Achromobacter</taxon>
    </lineage>
</organism>
<comment type="catalytic activity">
    <reaction evidence="5">
        <text>N,N-dimethyl-1,4-phenylenediamine + anthranilate + 2 NAD(+) = 2-(4-dimethylaminophenyl)diazenylbenzoate + 2 NADH + 2 H(+)</text>
        <dbReference type="Rhea" id="RHEA:55872"/>
        <dbReference type="ChEBI" id="CHEBI:15378"/>
        <dbReference type="ChEBI" id="CHEBI:15783"/>
        <dbReference type="ChEBI" id="CHEBI:16567"/>
        <dbReference type="ChEBI" id="CHEBI:57540"/>
        <dbReference type="ChEBI" id="CHEBI:57945"/>
        <dbReference type="ChEBI" id="CHEBI:71579"/>
        <dbReference type="EC" id="1.7.1.17"/>
    </reaction>
    <physiologicalReaction direction="right-to-left" evidence="5">
        <dbReference type="Rhea" id="RHEA:55874"/>
    </physiologicalReaction>
</comment>